<feature type="compositionally biased region" description="Low complexity" evidence="1">
    <location>
        <begin position="283"/>
        <end position="294"/>
    </location>
</feature>
<feature type="compositionally biased region" description="Polar residues" evidence="1">
    <location>
        <begin position="191"/>
        <end position="204"/>
    </location>
</feature>
<dbReference type="Proteomes" id="UP000683511">
    <property type="component" value="Chromosome"/>
</dbReference>
<feature type="region of interest" description="Disordered" evidence="1">
    <location>
        <begin position="256"/>
        <end position="310"/>
    </location>
</feature>
<feature type="region of interest" description="Disordered" evidence="1">
    <location>
        <begin position="191"/>
        <end position="232"/>
    </location>
</feature>
<evidence type="ECO:0000313" key="2">
    <source>
        <dbReference type="EMBL" id="QXE22211.1"/>
    </source>
</evidence>
<evidence type="ECO:0000313" key="3">
    <source>
        <dbReference type="Proteomes" id="UP000683511"/>
    </source>
</evidence>
<protein>
    <recommendedName>
        <fullName evidence="4">DUF4335 domain-containing protein</fullName>
    </recommendedName>
</protein>
<evidence type="ECO:0000256" key="1">
    <source>
        <dbReference type="SAM" id="MobiDB-lite"/>
    </source>
</evidence>
<dbReference type="KEGG" id="rsin:B6N60_00893"/>
<feature type="compositionally biased region" description="Pro residues" evidence="1">
    <location>
        <begin position="212"/>
        <end position="232"/>
    </location>
</feature>
<sequence>MGTTVLKDLRFELHFDAPGLPSESKVAIRGDRDQLQALCDVVTIYVQELLHQSADNFWLSFSTSLPSTSIPEPLESPDTHPPTFSAQTINPVANQIPEAKIYLEPSENLTHKLFFGSLAHPTSGPYIQLSLLQLFDLATALDEYSADVMALPNLGHETSSVTLPTWAPIAAVLVLAVGLAPFTWQYASQRQSNQTQTASKPNSEPANLALQPSPPPNLPTPQPAISPLILPPAPSSSNPIPLPTLGASPAIPSASIPNPLTVPNSTANTSPQKTLDILGQTKPPLSANPALSLPTKAPNTRPNPAGVISPTNITIASSQAAANLNTKRAPTNISPVPQPLASPIAPPLPSAALDLQQLNREISTPADATAGASNDLVTKLRAARTTTASEPAKTATLFDTPQIAEARDYLKKRWQPPTGLSDTLEYSLMLGVDGMIERILPLNQAARQYVDNSGIPEIGTPFVSANKAGQSLRIRVVLSPDGKVQTFPETP</sequence>
<feature type="compositionally biased region" description="Polar residues" evidence="1">
    <location>
        <begin position="261"/>
        <end position="273"/>
    </location>
</feature>
<gene>
    <name evidence="2" type="ORF">B6N60_00893</name>
</gene>
<accession>A0A975T6B7</accession>
<dbReference type="EMBL" id="CP021056">
    <property type="protein sequence ID" value="QXE22211.1"/>
    <property type="molecule type" value="Genomic_DNA"/>
</dbReference>
<reference evidence="2" key="1">
    <citation type="submission" date="2017-04" db="EMBL/GenBank/DDBJ databases">
        <title>Genome deletions in a multicellular cyanobacterial endosymbiont for morphological adaptation in marine diatoms.</title>
        <authorList>
            <person name="Wang Y."/>
            <person name="Gao H."/>
            <person name="Li R."/>
            <person name="Xu X."/>
        </authorList>
    </citation>
    <scope>NUCLEOTIDE SEQUENCE</scope>
    <source>
        <strain evidence="2">FACHB 800</strain>
    </source>
</reference>
<keyword evidence="3" id="KW-1185">Reference proteome</keyword>
<proteinExistence type="predicted"/>
<organism evidence="2 3">
    <name type="scientific">Richelia sinica FACHB-800</name>
    <dbReference type="NCBI Taxonomy" id="1357546"/>
    <lineage>
        <taxon>Bacteria</taxon>
        <taxon>Bacillati</taxon>
        <taxon>Cyanobacteriota</taxon>
        <taxon>Cyanophyceae</taxon>
        <taxon>Nostocales</taxon>
        <taxon>Nostocaceae</taxon>
        <taxon>Richelia</taxon>
    </lineage>
</organism>
<dbReference type="Pfam" id="PF14233">
    <property type="entry name" value="DUF4335"/>
    <property type="match status" value="1"/>
</dbReference>
<name>A0A975T6B7_9NOST</name>
<evidence type="ECO:0008006" key="4">
    <source>
        <dbReference type="Google" id="ProtNLM"/>
    </source>
</evidence>
<dbReference type="InterPro" id="IPR025569">
    <property type="entry name" value="DUF4335"/>
</dbReference>
<dbReference type="AlphaFoldDB" id="A0A975T6B7"/>